<evidence type="ECO:0000313" key="3">
    <source>
        <dbReference type="Proteomes" id="UP000446348"/>
    </source>
</evidence>
<dbReference type="Proteomes" id="UP000446348">
    <property type="component" value="Unassembled WGS sequence"/>
</dbReference>
<dbReference type="Pfam" id="PF12728">
    <property type="entry name" value="HTH_17"/>
    <property type="match status" value="1"/>
</dbReference>
<evidence type="ECO:0000313" key="2">
    <source>
        <dbReference type="EMBL" id="NBI78516.1"/>
    </source>
</evidence>
<comment type="caution">
    <text evidence="2">The sequence shown here is derived from an EMBL/GenBank/DDBJ whole genome shotgun (WGS) entry which is preliminary data.</text>
</comment>
<dbReference type="OrthoDB" id="1684751at2"/>
<organism evidence="2 3">
    <name type="scientific">Anaerotruncus colihominis</name>
    <dbReference type="NCBI Taxonomy" id="169435"/>
    <lineage>
        <taxon>Bacteria</taxon>
        <taxon>Bacillati</taxon>
        <taxon>Bacillota</taxon>
        <taxon>Clostridia</taxon>
        <taxon>Eubacteriales</taxon>
        <taxon>Oscillospiraceae</taxon>
        <taxon>Anaerotruncus</taxon>
    </lineage>
</organism>
<dbReference type="InterPro" id="IPR010093">
    <property type="entry name" value="SinI_DNA-bd"/>
</dbReference>
<proteinExistence type="predicted"/>
<keyword evidence="2" id="KW-0238">DNA-binding</keyword>
<dbReference type="EMBL" id="QXWZ01000008">
    <property type="protein sequence ID" value="NBI78516.1"/>
    <property type="molecule type" value="Genomic_DNA"/>
</dbReference>
<dbReference type="GO" id="GO:0003677">
    <property type="term" value="F:DNA binding"/>
    <property type="evidence" value="ECO:0007669"/>
    <property type="project" value="UniProtKB-KW"/>
</dbReference>
<reference evidence="2 3" key="1">
    <citation type="submission" date="2018-08" db="EMBL/GenBank/DDBJ databases">
        <title>Murine metabolic-syndrome-specific gut microbial biobank.</title>
        <authorList>
            <person name="Liu C."/>
        </authorList>
    </citation>
    <scope>NUCLEOTIDE SEQUENCE [LARGE SCALE GENOMIC DNA]</scope>
    <source>
        <strain evidence="2 3">X69</strain>
    </source>
</reference>
<gene>
    <name evidence="2" type="ORF">D3Z39_06485</name>
</gene>
<dbReference type="InterPro" id="IPR041657">
    <property type="entry name" value="HTH_17"/>
</dbReference>
<sequence>MNGVLSCPKVLKVKDVQSILQVGQVAAYRLIHSGEFPVIRVGRSYRIPAEEFYLWMRTNFGPVSYPGSSPFPIAAGKRSTAVVDDSCILTKLKTGGVTNGRK</sequence>
<accession>A0A845REI0</accession>
<dbReference type="NCBIfam" id="TIGR01764">
    <property type="entry name" value="excise"/>
    <property type="match status" value="1"/>
</dbReference>
<protein>
    <submittedName>
        <fullName evidence="2">DNA-binding protein</fullName>
    </submittedName>
</protein>
<name>A0A845REI0_9FIRM</name>
<feature type="domain" description="Helix-turn-helix" evidence="1">
    <location>
        <begin position="10"/>
        <end position="58"/>
    </location>
</feature>
<evidence type="ECO:0000259" key="1">
    <source>
        <dbReference type="Pfam" id="PF12728"/>
    </source>
</evidence>
<dbReference type="AlphaFoldDB" id="A0A845REI0"/>
<dbReference type="RefSeq" id="WP_160209366.1">
    <property type="nucleotide sequence ID" value="NZ_QXWZ01000008.1"/>
</dbReference>